<sequence length="559" mass="62399">MHIDKAETIIDCLSAYSQSIGEQPAYTFLPRGKGNAQPISYQGLQRNSMLVAQDLIQRKCHRQRAILLYPAGLDFLYGLYGCFYAGVIAVPCNLSRGSHHLKRLNDIIDDAQAAVILTTSELKSSMECQLGRDDIEWLAFDFEQTELNKDIRYPAINKHDIAFIQYTSGSTSKPKGVMVSHHNLLQNIIAIRETFGTFEHIRIGGWLPQFHDMGLIGNILHTVGLGGHYIFMPPLSFIQRPIRWLELMAEYQCDLSTAPNFAYDLCVERIKKEQLQGLNLSSWKWAGNGAETVHPETIDEFCALLEPSGFRRAAMTPCYGMAETTLMVTASGKDDSPLTLNIDPEAMAKGQLVEQTSSSYQIAGCGFVAPNHEVLIVDPDTCQPLRAGQVGEIWVSGPSVAVGYWNKPEKTEHDFGATTQCGKGPYLRTGDLGLIKDKQLVVSGRLKDLFIIRGRNIYPQDMERYLANYSDCFRLNKTAAFSIGQEVVLLQEVEKSAMKLPSLKELKMQAMAQMVQEFDVTIKELILIKANTIPMTSSGKVQRALCSQKYLEAEFTDVC</sequence>
<name>U3C7P4_9VIBR</name>
<dbReference type="GO" id="GO:0006633">
    <property type="term" value="P:fatty acid biosynthetic process"/>
    <property type="evidence" value="ECO:0007669"/>
    <property type="project" value="TreeGrafter"/>
</dbReference>
<keyword evidence="9" id="KW-1185">Reference proteome</keyword>
<dbReference type="STRING" id="1219077.VAZ01S_073_00270"/>
<evidence type="ECO:0000313" key="8">
    <source>
        <dbReference type="EMBL" id="GAD77394.1"/>
    </source>
</evidence>
<dbReference type="Pfam" id="PF00501">
    <property type="entry name" value="AMP-binding"/>
    <property type="match status" value="1"/>
</dbReference>
<accession>U3C7P4</accession>
<dbReference type="SUPFAM" id="SSF56801">
    <property type="entry name" value="Acetyl-CoA synthetase-like"/>
    <property type="match status" value="1"/>
</dbReference>
<keyword evidence="5" id="KW-1133">Transmembrane helix</keyword>
<protein>
    <submittedName>
        <fullName evidence="8">Uncharacterized protein</fullName>
    </submittedName>
</protein>
<evidence type="ECO:0000256" key="4">
    <source>
        <dbReference type="ARBA" id="ARBA00023098"/>
    </source>
</evidence>
<keyword evidence="4" id="KW-0443">Lipid metabolism</keyword>
<feature type="domain" description="AMP-dependent synthetase/ligase" evidence="6">
    <location>
        <begin position="23"/>
        <end position="405"/>
    </location>
</feature>
<dbReference type="InterPro" id="IPR020845">
    <property type="entry name" value="AMP-binding_CS"/>
</dbReference>
<keyword evidence="5" id="KW-0812">Transmembrane</keyword>
<dbReference type="Gene3D" id="3.40.50.12780">
    <property type="entry name" value="N-terminal domain of ligase-like"/>
    <property type="match status" value="1"/>
</dbReference>
<evidence type="ECO:0000256" key="1">
    <source>
        <dbReference type="ARBA" id="ARBA00006432"/>
    </source>
</evidence>
<keyword evidence="5" id="KW-0472">Membrane</keyword>
<dbReference type="PANTHER" id="PTHR22754">
    <property type="entry name" value="DISCO-INTERACTING PROTEIN 2 DIP2 -RELATED"/>
    <property type="match status" value="1"/>
</dbReference>
<comment type="caution">
    <text evidence="8">The sequence shown here is derived from an EMBL/GenBank/DDBJ whole genome shotgun (WGS) entry which is preliminary data.</text>
</comment>
<organism evidence="8 9">
    <name type="scientific">Vibrio azureus NBRC 104587</name>
    <dbReference type="NCBI Taxonomy" id="1219077"/>
    <lineage>
        <taxon>Bacteria</taxon>
        <taxon>Pseudomonadati</taxon>
        <taxon>Pseudomonadota</taxon>
        <taxon>Gammaproteobacteria</taxon>
        <taxon>Vibrionales</taxon>
        <taxon>Vibrionaceae</taxon>
        <taxon>Vibrio</taxon>
    </lineage>
</organism>
<dbReference type="EMBL" id="BATL01000073">
    <property type="protein sequence ID" value="GAD77394.1"/>
    <property type="molecule type" value="Genomic_DNA"/>
</dbReference>
<dbReference type="InterPro" id="IPR025110">
    <property type="entry name" value="AMP-bd_C"/>
</dbReference>
<dbReference type="InterPro" id="IPR045851">
    <property type="entry name" value="AMP-bd_C_sf"/>
</dbReference>
<dbReference type="AlphaFoldDB" id="U3C7P4"/>
<dbReference type="PANTHER" id="PTHR22754:SF32">
    <property type="entry name" value="DISCO-INTERACTING PROTEIN 2"/>
    <property type="match status" value="1"/>
</dbReference>
<reference evidence="8 9" key="1">
    <citation type="submission" date="2013-09" db="EMBL/GenBank/DDBJ databases">
        <title>Whole genome shotgun sequence of Vibrio azureus NBRC 104587.</title>
        <authorList>
            <person name="Isaki S."/>
            <person name="Hosoyama A."/>
            <person name="Numata M."/>
            <person name="Hashimoto M."/>
            <person name="Hosoyama Y."/>
            <person name="Tsuchikane K."/>
            <person name="Noguchi M."/>
            <person name="Hirakata S."/>
            <person name="Ichikawa N."/>
            <person name="Ohji S."/>
            <person name="Yamazoe A."/>
            <person name="Fujita N."/>
        </authorList>
    </citation>
    <scope>NUCLEOTIDE SEQUENCE [LARGE SCALE GENOMIC DNA]</scope>
    <source>
        <strain evidence="8 9">NBRC 104587</strain>
    </source>
</reference>
<dbReference type="Pfam" id="PF23024">
    <property type="entry name" value="AMP-dom_DIP2-like"/>
    <property type="match status" value="1"/>
</dbReference>
<dbReference type="Proteomes" id="UP000016567">
    <property type="component" value="Unassembled WGS sequence"/>
</dbReference>
<dbReference type="InterPro" id="IPR040097">
    <property type="entry name" value="FAAL/FAAC"/>
</dbReference>
<evidence type="ECO:0000256" key="5">
    <source>
        <dbReference type="SAM" id="Phobius"/>
    </source>
</evidence>
<comment type="similarity">
    <text evidence="1">Belongs to the ATP-dependent AMP-binding enzyme family.</text>
</comment>
<gene>
    <name evidence="8" type="ORF">VAZ01S_073_00270</name>
</gene>
<dbReference type="FunFam" id="3.40.50.12780:FF:000013">
    <property type="entry name" value="Long-chain-fatty-acid--AMP ligase FadD32"/>
    <property type="match status" value="1"/>
</dbReference>
<dbReference type="GO" id="GO:0016874">
    <property type="term" value="F:ligase activity"/>
    <property type="evidence" value="ECO:0007669"/>
    <property type="project" value="UniProtKB-KW"/>
</dbReference>
<dbReference type="CDD" id="cd05931">
    <property type="entry name" value="FAAL"/>
    <property type="match status" value="1"/>
</dbReference>
<dbReference type="GO" id="GO:0070566">
    <property type="term" value="F:adenylyltransferase activity"/>
    <property type="evidence" value="ECO:0007669"/>
    <property type="project" value="TreeGrafter"/>
</dbReference>
<feature type="transmembrane region" description="Helical" evidence="5">
    <location>
        <begin position="66"/>
        <end position="90"/>
    </location>
</feature>
<proteinExistence type="inferred from homology"/>
<evidence type="ECO:0000313" key="9">
    <source>
        <dbReference type="Proteomes" id="UP000016567"/>
    </source>
</evidence>
<dbReference type="GO" id="GO:0005886">
    <property type="term" value="C:plasma membrane"/>
    <property type="evidence" value="ECO:0007669"/>
    <property type="project" value="TreeGrafter"/>
</dbReference>
<dbReference type="eggNOG" id="COG0318">
    <property type="taxonomic scope" value="Bacteria"/>
</dbReference>
<dbReference type="PROSITE" id="PS00455">
    <property type="entry name" value="AMP_BINDING"/>
    <property type="match status" value="1"/>
</dbReference>
<dbReference type="GO" id="GO:0071766">
    <property type="term" value="P:Actinobacterium-type cell wall biogenesis"/>
    <property type="evidence" value="ECO:0007669"/>
    <property type="project" value="UniProtKB-ARBA"/>
</dbReference>
<evidence type="ECO:0000256" key="3">
    <source>
        <dbReference type="ARBA" id="ARBA00022832"/>
    </source>
</evidence>
<evidence type="ECO:0000256" key="2">
    <source>
        <dbReference type="ARBA" id="ARBA00022598"/>
    </source>
</evidence>
<keyword evidence="3" id="KW-0276">Fatty acid metabolism</keyword>
<dbReference type="OrthoDB" id="9757559at2"/>
<evidence type="ECO:0000259" key="7">
    <source>
        <dbReference type="Pfam" id="PF23024"/>
    </source>
</evidence>
<dbReference type="Gene3D" id="3.30.300.30">
    <property type="match status" value="1"/>
</dbReference>
<evidence type="ECO:0000259" key="6">
    <source>
        <dbReference type="Pfam" id="PF00501"/>
    </source>
</evidence>
<dbReference type="InterPro" id="IPR000873">
    <property type="entry name" value="AMP-dep_synth/lig_dom"/>
</dbReference>
<feature type="domain" description="AMP-binding enzyme C-terminal" evidence="7">
    <location>
        <begin position="448"/>
        <end position="555"/>
    </location>
</feature>
<dbReference type="InterPro" id="IPR042099">
    <property type="entry name" value="ANL_N_sf"/>
</dbReference>
<dbReference type="RefSeq" id="WP_021711133.1">
    <property type="nucleotide sequence ID" value="NZ_BAOB01000101.1"/>
</dbReference>
<keyword evidence="2" id="KW-0436">Ligase</keyword>